<evidence type="ECO:0008006" key="3">
    <source>
        <dbReference type="Google" id="ProtNLM"/>
    </source>
</evidence>
<comment type="caution">
    <text evidence="1">The sequence shown here is derived from an EMBL/GenBank/DDBJ whole genome shotgun (WGS) entry which is preliminary data.</text>
</comment>
<dbReference type="EMBL" id="AMEM01000024">
    <property type="protein sequence ID" value="EKX89459.1"/>
    <property type="molecule type" value="Genomic_DNA"/>
</dbReference>
<protein>
    <recommendedName>
        <fullName evidence="3">Peptidase M16 N-terminal domain-containing protein</fullName>
    </recommendedName>
</protein>
<dbReference type="AlphaFoldDB" id="L1MES9"/>
<dbReference type="Proteomes" id="UP000010445">
    <property type="component" value="Unassembled WGS sequence"/>
</dbReference>
<dbReference type="PATRIC" id="fig|1035195.3.peg.1743"/>
<name>L1MES9_9CORY</name>
<sequence>MIRCIRKPGITGYIQSDDFFSLTVTLALGYTHEARDQASFVHLLEHMLAENGVIHGKSIRNLLFQHDIDVSANTFPFHTEITLATDRQTAIVNRDLISDVIYLWQRPNIVSYGDRDLKLAATSIREEVFAKRDSGAFATIPWSIAPSLYSRHCEPGHDGFNQISPILDPQLSHKFCNFIESTKDVQTGVGIAGSEDLVELFLPNIDRPAGSSDALQKIVIGRPSGTVEVTDSRLTSPVVCDVYKLPVVDCLQSAFLWCFMFDNLLGGITCQGNVWQIGTFGPLCGPDFNIMTHTYEAPLYCSVGKIFESLPSISELALTALHAFSKYCAGVVSKSKIAARSSLFGVDYLQVGEKISDLVHNVQGQRRVGEELNAMLECLRQPSNAGILWSPATR</sequence>
<keyword evidence="2" id="KW-1185">Reference proteome</keyword>
<dbReference type="STRING" id="1035195.HMPREF9997_01930"/>
<evidence type="ECO:0000313" key="2">
    <source>
        <dbReference type="Proteomes" id="UP000010445"/>
    </source>
</evidence>
<gene>
    <name evidence="1" type="ORF">HMPREF9997_01930</name>
</gene>
<evidence type="ECO:0000313" key="1">
    <source>
        <dbReference type="EMBL" id="EKX89459.1"/>
    </source>
</evidence>
<organism evidence="1 2">
    <name type="scientific">Corynebacterium durum F0235</name>
    <dbReference type="NCBI Taxonomy" id="1035195"/>
    <lineage>
        <taxon>Bacteria</taxon>
        <taxon>Bacillati</taxon>
        <taxon>Actinomycetota</taxon>
        <taxon>Actinomycetes</taxon>
        <taxon>Mycobacteriales</taxon>
        <taxon>Corynebacteriaceae</taxon>
        <taxon>Corynebacterium</taxon>
    </lineage>
</organism>
<dbReference type="HOGENOM" id="CLU_699642_0_0_11"/>
<reference evidence="1 2" key="1">
    <citation type="submission" date="2012-05" db="EMBL/GenBank/DDBJ databases">
        <authorList>
            <person name="Weinstock G."/>
            <person name="Sodergren E."/>
            <person name="Lobos E.A."/>
            <person name="Fulton L."/>
            <person name="Fulton R."/>
            <person name="Courtney L."/>
            <person name="Fronick C."/>
            <person name="O'Laughlin M."/>
            <person name="Godfrey J."/>
            <person name="Wilson R.M."/>
            <person name="Miner T."/>
            <person name="Farmer C."/>
            <person name="Delehaunty K."/>
            <person name="Cordes M."/>
            <person name="Minx P."/>
            <person name="Tomlinson C."/>
            <person name="Chen J."/>
            <person name="Wollam A."/>
            <person name="Pepin K.H."/>
            <person name="Bhonagiri V."/>
            <person name="Zhang X."/>
            <person name="Suruliraj S."/>
            <person name="Warren W."/>
            <person name="Mitreva M."/>
            <person name="Mardis E.R."/>
            <person name="Wilson R.K."/>
        </authorList>
    </citation>
    <scope>NUCLEOTIDE SEQUENCE [LARGE SCALE GENOMIC DNA]</scope>
    <source>
        <strain evidence="1 2">F0235</strain>
    </source>
</reference>
<proteinExistence type="predicted"/>
<accession>L1MES9</accession>